<feature type="binding site" evidence="8">
    <location>
        <position position="155"/>
    </location>
    <ligand>
        <name>substrate</name>
    </ligand>
</feature>
<evidence type="ECO:0000256" key="3">
    <source>
        <dbReference type="ARBA" id="ARBA00013080"/>
    </source>
</evidence>
<evidence type="ECO:0000256" key="5">
    <source>
        <dbReference type="ARBA" id="ARBA00023154"/>
    </source>
</evidence>
<comment type="similarity">
    <text evidence="2 8">Belongs to the diaminopimelate epimerase family.</text>
</comment>
<feature type="binding site" evidence="8">
    <location>
        <position position="66"/>
    </location>
    <ligand>
        <name>substrate</name>
    </ligand>
</feature>
<feature type="active site" description="Proton acceptor" evidence="8">
    <location>
        <position position="213"/>
    </location>
</feature>
<dbReference type="EMBL" id="CP112932">
    <property type="protein sequence ID" value="WPY01199.1"/>
    <property type="molecule type" value="Genomic_DNA"/>
</dbReference>
<evidence type="ECO:0000256" key="6">
    <source>
        <dbReference type="ARBA" id="ARBA00023235"/>
    </source>
</evidence>
<feature type="site" description="Could be important to modulate the pK values of the two catalytic cysteine residues" evidence="8">
    <location>
        <position position="157"/>
    </location>
</feature>
<comment type="catalytic activity">
    <reaction evidence="7 8">
        <text>(2S,6S)-2,6-diaminopimelate = meso-2,6-diaminopimelate</text>
        <dbReference type="Rhea" id="RHEA:15393"/>
        <dbReference type="ChEBI" id="CHEBI:57609"/>
        <dbReference type="ChEBI" id="CHEBI:57791"/>
        <dbReference type="EC" id="5.1.1.7"/>
    </reaction>
</comment>
<proteinExistence type="inferred from homology"/>
<feature type="binding site" evidence="8">
    <location>
        <position position="187"/>
    </location>
    <ligand>
        <name>substrate</name>
    </ligand>
</feature>
<dbReference type="PROSITE" id="PS01326">
    <property type="entry name" value="DAP_EPIMERASE"/>
    <property type="match status" value="1"/>
</dbReference>
<dbReference type="RefSeq" id="WP_323737993.1">
    <property type="nucleotide sequence ID" value="NZ_CP112932.1"/>
</dbReference>
<dbReference type="EC" id="5.1.1.7" evidence="3 8"/>
<comment type="subunit">
    <text evidence="8">Homodimer.</text>
</comment>
<feature type="active site" evidence="9">
    <location>
        <position position="75"/>
    </location>
</feature>
<gene>
    <name evidence="8" type="primary">dapF</name>
    <name evidence="10" type="ORF">Trichorick_01104</name>
</gene>
<dbReference type="HAMAP" id="MF_00197">
    <property type="entry name" value="DAP_epimerase"/>
    <property type="match status" value="1"/>
</dbReference>
<dbReference type="InterPro" id="IPR001653">
    <property type="entry name" value="DAP_epimerase_DapF"/>
</dbReference>
<dbReference type="Pfam" id="PF01678">
    <property type="entry name" value="DAP_epimerase"/>
    <property type="match status" value="2"/>
</dbReference>
<feature type="active site" description="Proton donor" evidence="8">
    <location>
        <position position="75"/>
    </location>
</feature>
<name>A0ABZ0UYQ2_9RICK</name>
<feature type="binding site" evidence="8">
    <location>
        <position position="49"/>
    </location>
    <ligand>
        <name>substrate</name>
    </ligand>
</feature>
<keyword evidence="6 8" id="KW-0413">Isomerase</keyword>
<reference evidence="10 11" key="1">
    <citation type="submission" date="2022-10" db="EMBL/GenBank/DDBJ databases">
        <title>Host association and intracellularity evolved multiple times independently in the Rickettsiales.</title>
        <authorList>
            <person name="Castelli M."/>
            <person name="Nardi T."/>
            <person name="Gammuto L."/>
            <person name="Bellinzona G."/>
            <person name="Sabaneyeva E."/>
            <person name="Potekhin A."/>
            <person name="Serra V."/>
            <person name="Petroni G."/>
            <person name="Sassera D."/>
        </authorList>
    </citation>
    <scope>NUCLEOTIDE SEQUENCE [LARGE SCALE GENOMIC DNA]</scope>
    <source>
        <strain evidence="10 11">Kr 154-4</strain>
    </source>
</reference>
<feature type="site" description="Could be important to modulate the pK values of the two catalytic cysteine residues" evidence="8">
    <location>
        <position position="204"/>
    </location>
</feature>
<sequence length="272" mass="30499">MSREIVFAKMHGLGNDFVIIDAELLPTKYDLEKLALIVADRHLGLGCDQFIVYQKYHDYYEMQVYNQDGSRALACGNAVRCLAKLLYINSNKENIDIKIAGRKITAQVLASNQIMVNMGAVSFNEQWMPTSEEIWHVAERYMFDPKEMICADIGNPHLVIFSHLNSQDQEVVGKMLQEHELFPDGINVDFAYIKDNKIYLSVWERGAGFTLACGSGACVSFAAAVKLGFMDAAAEVVFKYGSLSMSRNETDIIMTGSATLVAIGKYYYEYTS</sequence>
<keyword evidence="8" id="KW-0963">Cytoplasm</keyword>
<evidence type="ECO:0000256" key="1">
    <source>
        <dbReference type="ARBA" id="ARBA00005196"/>
    </source>
</evidence>
<evidence type="ECO:0000256" key="7">
    <source>
        <dbReference type="ARBA" id="ARBA00051712"/>
    </source>
</evidence>
<dbReference type="NCBIfam" id="TIGR00652">
    <property type="entry name" value="DapF"/>
    <property type="match status" value="1"/>
</dbReference>
<feature type="binding site" evidence="8">
    <location>
        <begin position="76"/>
        <end position="77"/>
    </location>
    <ligand>
        <name>substrate</name>
    </ligand>
</feature>
<comment type="subcellular location">
    <subcellularLocation>
        <location evidence="8">Cytoplasm</location>
    </subcellularLocation>
</comment>
<protein>
    <recommendedName>
        <fullName evidence="3 8">Diaminopimelate epimerase</fullName>
        <shortName evidence="8">DAP epimerase</shortName>
        <ecNumber evidence="3 8">5.1.1.7</ecNumber>
    </recommendedName>
    <alternativeName>
        <fullName evidence="8">PLP-independent amino acid racemase</fullName>
    </alternativeName>
</protein>
<feature type="binding site" evidence="8">
    <location>
        <begin position="204"/>
        <end position="205"/>
    </location>
    <ligand>
        <name>substrate</name>
    </ligand>
</feature>
<keyword evidence="11" id="KW-1185">Reference proteome</keyword>
<comment type="function">
    <text evidence="8">Catalyzes the stereoinversion of LL-2,6-diaminopimelate (L,L-DAP) to meso-diaminopimelate (meso-DAP), a precursor of L-lysine and an essential component of the bacterial peptidoglycan.</text>
</comment>
<evidence type="ECO:0000256" key="4">
    <source>
        <dbReference type="ARBA" id="ARBA00022605"/>
    </source>
</evidence>
<organism evidence="10 11">
    <name type="scientific">Candidatus Trichorickettsia mobilis</name>
    <dbReference type="NCBI Taxonomy" id="1346319"/>
    <lineage>
        <taxon>Bacteria</taxon>
        <taxon>Pseudomonadati</taxon>
        <taxon>Pseudomonadota</taxon>
        <taxon>Alphaproteobacteria</taxon>
        <taxon>Rickettsiales</taxon>
        <taxon>Rickettsiaceae</taxon>
        <taxon>Rickettsieae</taxon>
        <taxon>Candidatus Trichorickettsia</taxon>
    </lineage>
</organism>
<feature type="binding site" evidence="8">
    <location>
        <position position="15"/>
    </location>
    <ligand>
        <name>substrate</name>
    </ligand>
</feature>
<dbReference type="SUPFAM" id="SSF54506">
    <property type="entry name" value="Diaminopimelate epimerase-like"/>
    <property type="match status" value="2"/>
</dbReference>
<keyword evidence="5 8" id="KW-0457">Lysine biosynthesis</keyword>
<evidence type="ECO:0000256" key="2">
    <source>
        <dbReference type="ARBA" id="ARBA00010219"/>
    </source>
</evidence>
<evidence type="ECO:0000256" key="9">
    <source>
        <dbReference type="PROSITE-ProRule" id="PRU10125"/>
    </source>
</evidence>
<comment type="pathway">
    <text evidence="1 8">Amino-acid biosynthesis; L-lysine biosynthesis via DAP pathway; DL-2,6-diaminopimelate from LL-2,6-diaminopimelate: step 1/1.</text>
</comment>
<evidence type="ECO:0000313" key="10">
    <source>
        <dbReference type="EMBL" id="WPY01199.1"/>
    </source>
</evidence>
<evidence type="ECO:0000256" key="8">
    <source>
        <dbReference type="HAMAP-Rule" id="MF_00197"/>
    </source>
</evidence>
<accession>A0ABZ0UYQ2</accession>
<dbReference type="Proteomes" id="UP001326613">
    <property type="component" value="Chromosome"/>
</dbReference>
<dbReference type="PANTHER" id="PTHR31689:SF0">
    <property type="entry name" value="DIAMINOPIMELATE EPIMERASE"/>
    <property type="match status" value="1"/>
</dbReference>
<evidence type="ECO:0000313" key="11">
    <source>
        <dbReference type="Proteomes" id="UP001326613"/>
    </source>
</evidence>
<keyword evidence="4 8" id="KW-0028">Amino-acid biosynthesis</keyword>
<dbReference type="Gene3D" id="3.10.310.10">
    <property type="entry name" value="Diaminopimelate Epimerase, Chain A, domain 1"/>
    <property type="match status" value="2"/>
</dbReference>
<dbReference type="InterPro" id="IPR018510">
    <property type="entry name" value="DAP_epimerase_AS"/>
</dbReference>
<feature type="binding site" evidence="8">
    <location>
        <begin position="214"/>
        <end position="215"/>
    </location>
    <ligand>
        <name>substrate</name>
    </ligand>
</feature>
<dbReference type="PANTHER" id="PTHR31689">
    <property type="entry name" value="DIAMINOPIMELATE EPIMERASE, CHLOROPLASTIC"/>
    <property type="match status" value="1"/>
</dbReference>